<dbReference type="InterPro" id="IPR011006">
    <property type="entry name" value="CheY-like_superfamily"/>
</dbReference>
<dbReference type="RefSeq" id="WP_019465209.1">
    <property type="nucleotide sequence ID" value="NZ_ALOY01000151.1"/>
</dbReference>
<dbReference type="InterPro" id="IPR036388">
    <property type="entry name" value="WH-like_DNA-bd_sf"/>
</dbReference>
<accession>A0A075K5M7</accession>
<dbReference type="GO" id="GO:0032993">
    <property type="term" value="C:protein-DNA complex"/>
    <property type="evidence" value="ECO:0007669"/>
    <property type="project" value="TreeGrafter"/>
</dbReference>
<dbReference type="GO" id="GO:0005829">
    <property type="term" value="C:cytosol"/>
    <property type="evidence" value="ECO:0007669"/>
    <property type="project" value="TreeGrafter"/>
</dbReference>
<dbReference type="KEGG" id="dja:HY57_20380"/>
<protein>
    <submittedName>
        <fullName evidence="10">Transcriptional regulator</fullName>
    </submittedName>
</protein>
<dbReference type="Gene3D" id="1.10.10.10">
    <property type="entry name" value="Winged helix-like DNA-binding domain superfamily/Winged helix DNA-binding domain"/>
    <property type="match status" value="1"/>
</dbReference>
<dbReference type="CDD" id="cd00383">
    <property type="entry name" value="trans_reg_C"/>
    <property type="match status" value="1"/>
</dbReference>
<dbReference type="FunFam" id="3.40.50.2300:FF:000002">
    <property type="entry name" value="DNA-binding response regulator PhoP"/>
    <property type="match status" value="1"/>
</dbReference>
<dbReference type="SMART" id="SM00448">
    <property type="entry name" value="REC"/>
    <property type="match status" value="1"/>
</dbReference>
<dbReference type="FunFam" id="1.10.10.10:FF:000005">
    <property type="entry name" value="Two-component system response regulator"/>
    <property type="match status" value="1"/>
</dbReference>
<evidence type="ECO:0000256" key="4">
    <source>
        <dbReference type="ARBA" id="ARBA00023125"/>
    </source>
</evidence>
<dbReference type="PANTHER" id="PTHR48111">
    <property type="entry name" value="REGULATOR OF RPOS"/>
    <property type="match status" value="1"/>
</dbReference>
<feature type="domain" description="OmpR/PhoB-type" evidence="9">
    <location>
        <begin position="124"/>
        <end position="222"/>
    </location>
</feature>
<dbReference type="EMBL" id="CP008884">
    <property type="protein sequence ID" value="AIF49449.1"/>
    <property type="molecule type" value="Genomic_DNA"/>
</dbReference>
<dbReference type="InterPro" id="IPR001789">
    <property type="entry name" value="Sig_transdc_resp-reg_receiver"/>
</dbReference>
<dbReference type="AlphaFoldDB" id="A0A075K5M7"/>
<dbReference type="OrthoDB" id="9802426at2"/>
<evidence type="ECO:0000313" key="10">
    <source>
        <dbReference type="EMBL" id="AIF49449.1"/>
    </source>
</evidence>
<dbReference type="SUPFAM" id="SSF52172">
    <property type="entry name" value="CheY-like"/>
    <property type="match status" value="1"/>
</dbReference>
<keyword evidence="1 6" id="KW-0597">Phosphoprotein</keyword>
<feature type="modified residue" description="4-aspartylphosphate" evidence="6">
    <location>
        <position position="51"/>
    </location>
</feature>
<dbReference type="Proteomes" id="UP000027987">
    <property type="component" value="Chromosome"/>
</dbReference>
<dbReference type="PROSITE" id="PS50110">
    <property type="entry name" value="RESPONSE_REGULATORY"/>
    <property type="match status" value="1"/>
</dbReference>
<dbReference type="Gene3D" id="3.40.50.2300">
    <property type="match status" value="1"/>
</dbReference>
<dbReference type="PANTHER" id="PTHR48111:SF71">
    <property type="entry name" value="TRANSCRIPTIONAL REGULATORY PROTEIN PHOP"/>
    <property type="match status" value="1"/>
</dbReference>
<dbReference type="CDD" id="cd19934">
    <property type="entry name" value="REC_OmpR_EcPhoP-like"/>
    <property type="match status" value="1"/>
</dbReference>
<evidence type="ECO:0000256" key="5">
    <source>
        <dbReference type="ARBA" id="ARBA00023163"/>
    </source>
</evidence>
<sequence>MRILLVEDEAPLRETLAARLKRDGFAVDAAQDGEEGMYLGREVPFDLAIIDLGLPKMSGMDLIKSLREAGQRYPILILTARGGWQDKVEGLKHGADDYLVKPFHVEELLARINALVRRASGWSKPVLACGPIKLDTTAQTVTVEGKPVDLTSYEYKVLEYLMLHAGELVSKADLTEHIYQQDFDRDSNVLEVFIGRLRRKLDPEGNLKPIETVRGRGYRFAIPRSEAEDE</sequence>
<keyword evidence="5" id="KW-0804">Transcription</keyword>
<evidence type="ECO:0000259" key="8">
    <source>
        <dbReference type="PROSITE" id="PS50110"/>
    </source>
</evidence>
<evidence type="ECO:0000259" key="9">
    <source>
        <dbReference type="PROSITE" id="PS51755"/>
    </source>
</evidence>
<dbReference type="PROSITE" id="PS51755">
    <property type="entry name" value="OMPR_PHOB"/>
    <property type="match status" value="1"/>
</dbReference>
<dbReference type="InterPro" id="IPR039420">
    <property type="entry name" value="WalR-like"/>
</dbReference>
<evidence type="ECO:0000256" key="7">
    <source>
        <dbReference type="PROSITE-ProRule" id="PRU01091"/>
    </source>
</evidence>
<dbReference type="GO" id="GO:0000156">
    <property type="term" value="F:phosphorelay response regulator activity"/>
    <property type="evidence" value="ECO:0007669"/>
    <property type="project" value="TreeGrafter"/>
</dbReference>
<dbReference type="GO" id="GO:0000976">
    <property type="term" value="F:transcription cis-regulatory region binding"/>
    <property type="evidence" value="ECO:0007669"/>
    <property type="project" value="TreeGrafter"/>
</dbReference>
<feature type="domain" description="Response regulatory" evidence="8">
    <location>
        <begin position="2"/>
        <end position="116"/>
    </location>
</feature>
<dbReference type="Pfam" id="PF00072">
    <property type="entry name" value="Response_reg"/>
    <property type="match status" value="1"/>
</dbReference>
<organism evidence="10 11">
    <name type="scientific">Dyella japonica A8</name>
    <dbReference type="NCBI Taxonomy" id="1217721"/>
    <lineage>
        <taxon>Bacteria</taxon>
        <taxon>Pseudomonadati</taxon>
        <taxon>Pseudomonadota</taxon>
        <taxon>Gammaproteobacteria</taxon>
        <taxon>Lysobacterales</taxon>
        <taxon>Rhodanobacteraceae</taxon>
        <taxon>Dyella</taxon>
    </lineage>
</organism>
<keyword evidence="4 7" id="KW-0238">DNA-binding</keyword>
<evidence type="ECO:0000313" key="11">
    <source>
        <dbReference type="Proteomes" id="UP000027987"/>
    </source>
</evidence>
<dbReference type="GO" id="GO:0006355">
    <property type="term" value="P:regulation of DNA-templated transcription"/>
    <property type="evidence" value="ECO:0007669"/>
    <property type="project" value="InterPro"/>
</dbReference>
<keyword evidence="3" id="KW-0805">Transcription regulation</keyword>
<dbReference type="SMART" id="SM00862">
    <property type="entry name" value="Trans_reg_C"/>
    <property type="match status" value="1"/>
</dbReference>
<dbReference type="Pfam" id="PF00486">
    <property type="entry name" value="Trans_reg_C"/>
    <property type="match status" value="1"/>
</dbReference>
<evidence type="ECO:0000256" key="1">
    <source>
        <dbReference type="ARBA" id="ARBA00022553"/>
    </source>
</evidence>
<dbReference type="PATRIC" id="fig|1217721.7.peg.4173"/>
<keyword evidence="2" id="KW-0902">Two-component regulatory system</keyword>
<name>A0A075K5M7_9GAMM</name>
<keyword evidence="11" id="KW-1185">Reference proteome</keyword>
<proteinExistence type="predicted"/>
<evidence type="ECO:0000256" key="6">
    <source>
        <dbReference type="PROSITE-ProRule" id="PRU00169"/>
    </source>
</evidence>
<dbReference type="STRING" id="1217721.HY57_20380"/>
<evidence type="ECO:0000256" key="3">
    <source>
        <dbReference type="ARBA" id="ARBA00023015"/>
    </source>
</evidence>
<dbReference type="InterPro" id="IPR001867">
    <property type="entry name" value="OmpR/PhoB-type_DNA-bd"/>
</dbReference>
<gene>
    <name evidence="10" type="ORF">HY57_20380</name>
</gene>
<dbReference type="Gene3D" id="6.10.250.690">
    <property type="match status" value="1"/>
</dbReference>
<feature type="DNA-binding region" description="OmpR/PhoB-type" evidence="7">
    <location>
        <begin position="124"/>
        <end position="222"/>
    </location>
</feature>
<dbReference type="HOGENOM" id="CLU_000445_30_1_6"/>
<evidence type="ECO:0000256" key="2">
    <source>
        <dbReference type="ARBA" id="ARBA00023012"/>
    </source>
</evidence>
<reference evidence="10 11" key="1">
    <citation type="submission" date="2014-07" db="EMBL/GenBank/DDBJ databases">
        <title>Complete Genome Sequence of Dyella japonica Strain A8 Isolated from Malaysian Tropical Soil.</title>
        <authorList>
            <person name="Hui R.K.H."/>
            <person name="Chen J.-W."/>
            <person name="Chan K.-G."/>
            <person name="Leung F.C.C."/>
        </authorList>
    </citation>
    <scope>NUCLEOTIDE SEQUENCE [LARGE SCALE GENOMIC DNA]</scope>
    <source>
        <strain evidence="10 11">A8</strain>
    </source>
</reference>